<dbReference type="PANTHER" id="PTHR11851">
    <property type="entry name" value="METALLOPROTEASE"/>
    <property type="match status" value="1"/>
</dbReference>
<evidence type="ECO:0000313" key="5">
    <source>
        <dbReference type="EMBL" id="EYF03154.1"/>
    </source>
</evidence>
<evidence type="ECO:0000259" key="4">
    <source>
        <dbReference type="Pfam" id="PF05193"/>
    </source>
</evidence>
<evidence type="ECO:0000313" key="6">
    <source>
        <dbReference type="Proteomes" id="UP000019678"/>
    </source>
</evidence>
<evidence type="ECO:0000256" key="2">
    <source>
        <dbReference type="SAM" id="MobiDB-lite"/>
    </source>
</evidence>
<sequence length="511" mass="56500">MQEAALREPSPAGRGEAIQPMLETLNQGSTPLSRITHDASIDFGPSLRVERFLLGNGLRVLILEDHHAPVISLQTWFGVGSRHEVRGKTGLAHLFEHLMFGETENVPPGVFDRTLEEAGAETNAATSLDWTFYHTNLPREALESALRLEAERMTRLILRDPQVASEKEVVSNERRQRVDDDVDGAVNELLYKEAFREHAYGWPTIGWMEDISAFNTADCLDFYRAYYAPNNAILVIVGDTTCAHALRLIQQHYGARAPSVIPVEDVRPEPRQVDERQVTVKKPTVTHKLAIGYKSPALGDFDHAPLVLLNEILFCGRSSRVHRALVQEQEIVSEVRGWVGSFRDEGLYDLYLAARGERTSAEVLEALDVLLDQVRREPVLPSELDRAKARLELSLLQGMETTSGKAEQIGFYETVLGDPGALFQRLAAYQRVTLGDLLRVARRYLLPSTRTVVHVAPSGELPPDEGEEDDDDDGDNDAQPGADGADGADGDGDGDDGDDGDDALTAEEQIH</sequence>
<dbReference type="AlphaFoldDB" id="A0A017T1M5"/>
<dbReference type="InterPro" id="IPR007863">
    <property type="entry name" value="Peptidase_M16_C"/>
</dbReference>
<accession>A0A017T1M5</accession>
<feature type="region of interest" description="Disordered" evidence="2">
    <location>
        <begin position="455"/>
        <end position="511"/>
    </location>
</feature>
<gene>
    <name evidence="5" type="ORF">CAP_6130</name>
</gene>
<dbReference type="OrthoDB" id="9811314at2"/>
<comment type="similarity">
    <text evidence="1">Belongs to the peptidase M16 family.</text>
</comment>
<name>A0A017T1M5_9BACT</name>
<dbReference type="EMBL" id="ASRX01000050">
    <property type="protein sequence ID" value="EYF03154.1"/>
    <property type="molecule type" value="Genomic_DNA"/>
</dbReference>
<dbReference type="GO" id="GO:0006508">
    <property type="term" value="P:proteolysis"/>
    <property type="evidence" value="ECO:0007669"/>
    <property type="project" value="UniProtKB-KW"/>
</dbReference>
<protein>
    <submittedName>
        <fullName evidence="5">Protease</fullName>
    </submittedName>
</protein>
<dbReference type="Gene3D" id="3.30.830.10">
    <property type="entry name" value="Metalloenzyme, LuxS/M16 peptidase-like"/>
    <property type="match status" value="2"/>
</dbReference>
<keyword evidence="5" id="KW-0378">Hydrolase</keyword>
<dbReference type="InterPro" id="IPR011249">
    <property type="entry name" value="Metalloenz_LuxS/M16"/>
</dbReference>
<dbReference type="PANTHER" id="PTHR11851:SF49">
    <property type="entry name" value="MITOCHONDRIAL-PROCESSING PEPTIDASE SUBUNIT ALPHA"/>
    <property type="match status" value="1"/>
</dbReference>
<dbReference type="STRING" id="1192034.CAP_6130"/>
<dbReference type="SUPFAM" id="SSF63411">
    <property type="entry name" value="LuxS/MPP-like metallohydrolase"/>
    <property type="match status" value="2"/>
</dbReference>
<feature type="domain" description="Peptidase M16 C-terminal" evidence="4">
    <location>
        <begin position="215"/>
        <end position="391"/>
    </location>
</feature>
<evidence type="ECO:0000256" key="1">
    <source>
        <dbReference type="ARBA" id="ARBA00007261"/>
    </source>
</evidence>
<dbReference type="InterPro" id="IPR011765">
    <property type="entry name" value="Pept_M16_N"/>
</dbReference>
<dbReference type="Pfam" id="PF05193">
    <property type="entry name" value="Peptidase_M16_C"/>
    <property type="match status" value="1"/>
</dbReference>
<organism evidence="5 6">
    <name type="scientific">Chondromyces apiculatus DSM 436</name>
    <dbReference type="NCBI Taxonomy" id="1192034"/>
    <lineage>
        <taxon>Bacteria</taxon>
        <taxon>Pseudomonadati</taxon>
        <taxon>Myxococcota</taxon>
        <taxon>Polyangia</taxon>
        <taxon>Polyangiales</taxon>
        <taxon>Polyangiaceae</taxon>
        <taxon>Chondromyces</taxon>
    </lineage>
</organism>
<dbReference type="GO" id="GO:0046872">
    <property type="term" value="F:metal ion binding"/>
    <property type="evidence" value="ECO:0007669"/>
    <property type="project" value="InterPro"/>
</dbReference>
<comment type="caution">
    <text evidence="5">The sequence shown here is derived from an EMBL/GenBank/DDBJ whole genome shotgun (WGS) entry which is preliminary data.</text>
</comment>
<keyword evidence="5" id="KW-0645">Protease</keyword>
<dbReference type="InterPro" id="IPR050361">
    <property type="entry name" value="MPP/UQCRC_Complex"/>
</dbReference>
<keyword evidence="6" id="KW-1185">Reference proteome</keyword>
<dbReference type="RefSeq" id="WP_081865323.1">
    <property type="nucleotide sequence ID" value="NZ_ASRX01000050.1"/>
</dbReference>
<dbReference type="GO" id="GO:0008233">
    <property type="term" value="F:peptidase activity"/>
    <property type="evidence" value="ECO:0007669"/>
    <property type="project" value="UniProtKB-KW"/>
</dbReference>
<feature type="compositionally biased region" description="Acidic residues" evidence="2">
    <location>
        <begin position="486"/>
        <end position="505"/>
    </location>
</feature>
<feature type="compositionally biased region" description="Acidic residues" evidence="2">
    <location>
        <begin position="462"/>
        <end position="476"/>
    </location>
</feature>
<evidence type="ECO:0000259" key="3">
    <source>
        <dbReference type="Pfam" id="PF00675"/>
    </source>
</evidence>
<dbReference type="eggNOG" id="COG0612">
    <property type="taxonomic scope" value="Bacteria"/>
</dbReference>
<feature type="domain" description="Peptidase M16 N-terminal" evidence="3">
    <location>
        <begin position="59"/>
        <end position="205"/>
    </location>
</feature>
<dbReference type="Pfam" id="PF00675">
    <property type="entry name" value="Peptidase_M16"/>
    <property type="match status" value="1"/>
</dbReference>
<dbReference type="Proteomes" id="UP000019678">
    <property type="component" value="Unassembled WGS sequence"/>
</dbReference>
<proteinExistence type="inferred from homology"/>
<reference evidence="5 6" key="1">
    <citation type="submission" date="2013-05" db="EMBL/GenBank/DDBJ databases">
        <title>Genome assembly of Chondromyces apiculatus DSM 436.</title>
        <authorList>
            <person name="Sharma G."/>
            <person name="Khatri I."/>
            <person name="Kaur C."/>
            <person name="Mayilraj S."/>
            <person name="Subramanian S."/>
        </authorList>
    </citation>
    <scope>NUCLEOTIDE SEQUENCE [LARGE SCALE GENOMIC DNA]</scope>
    <source>
        <strain evidence="5 6">DSM 436</strain>
    </source>
</reference>